<evidence type="ECO:0000313" key="1">
    <source>
        <dbReference type="EMBL" id="AXC15255.1"/>
    </source>
</evidence>
<name>A0A2Z5G9L1_9BACT</name>
<accession>A0A2Z5G9L1</accession>
<dbReference type="SUPFAM" id="SSF88723">
    <property type="entry name" value="PIN domain-like"/>
    <property type="match status" value="1"/>
</dbReference>
<gene>
    <name evidence="1" type="ORF">ACPOL_6011</name>
</gene>
<keyword evidence="2" id="KW-1185">Reference proteome</keyword>
<evidence type="ECO:0000313" key="2">
    <source>
        <dbReference type="Proteomes" id="UP000253606"/>
    </source>
</evidence>
<sequence length="38" mass="4269">MDTMIGAQALAEDLVLVSNDHGFRQISHLKLEDWTLSL</sequence>
<dbReference type="InterPro" id="IPR029060">
    <property type="entry name" value="PIN-like_dom_sf"/>
</dbReference>
<reference evidence="1 2" key="1">
    <citation type="journal article" date="2018" name="Front. Microbiol.">
        <title>Hydrolytic Capabilities as a Key to Environmental Success: Chitinolytic and Cellulolytic Acidobacteria From Acidic Sub-arctic Soils and Boreal Peatlands.</title>
        <authorList>
            <person name="Belova S.E."/>
            <person name="Ravin N.V."/>
            <person name="Pankratov T.A."/>
            <person name="Rakitin A.L."/>
            <person name="Ivanova A.A."/>
            <person name="Beletsky A.V."/>
            <person name="Mardanov A.V."/>
            <person name="Sinninghe Damste J.S."/>
            <person name="Dedysh S.N."/>
        </authorList>
    </citation>
    <scope>NUCLEOTIDE SEQUENCE [LARGE SCALE GENOMIC DNA]</scope>
    <source>
        <strain evidence="1 2">SBC82</strain>
    </source>
</reference>
<organism evidence="1 2">
    <name type="scientific">Acidisarcina polymorpha</name>
    <dbReference type="NCBI Taxonomy" id="2211140"/>
    <lineage>
        <taxon>Bacteria</taxon>
        <taxon>Pseudomonadati</taxon>
        <taxon>Acidobacteriota</taxon>
        <taxon>Terriglobia</taxon>
        <taxon>Terriglobales</taxon>
        <taxon>Acidobacteriaceae</taxon>
        <taxon>Acidisarcina</taxon>
    </lineage>
</organism>
<dbReference type="KEGG" id="abas:ACPOL_6011"/>
<dbReference type="AlphaFoldDB" id="A0A2Z5G9L1"/>
<evidence type="ECO:0008006" key="3">
    <source>
        <dbReference type="Google" id="ProtNLM"/>
    </source>
</evidence>
<dbReference type="Proteomes" id="UP000253606">
    <property type="component" value="Chromosome"/>
</dbReference>
<dbReference type="EMBL" id="CP030840">
    <property type="protein sequence ID" value="AXC15255.1"/>
    <property type="molecule type" value="Genomic_DNA"/>
</dbReference>
<dbReference type="Gene3D" id="3.40.50.1010">
    <property type="entry name" value="5'-nuclease"/>
    <property type="match status" value="1"/>
</dbReference>
<proteinExistence type="predicted"/>
<protein>
    <recommendedName>
        <fullName evidence="3">PIN domain-containing protein</fullName>
    </recommendedName>
</protein>